<dbReference type="PIRSF" id="PIRSF037238">
    <property type="entry name" value="Carboxypeptidase_G2"/>
    <property type="match status" value="1"/>
</dbReference>
<name>A0ABZ2P7X7_9BRAD</name>
<reference evidence="6" key="2">
    <citation type="submission" date="2024-03" db="EMBL/GenBank/DDBJ databases">
        <authorList>
            <person name="Bromfield E.S.P."/>
            <person name="Cloutier S."/>
        </authorList>
    </citation>
    <scope>NUCLEOTIDE SEQUENCE</scope>
    <source>
        <strain evidence="6">5S5</strain>
    </source>
</reference>
<proteinExistence type="predicted"/>
<evidence type="ECO:0000256" key="4">
    <source>
        <dbReference type="ARBA" id="ARBA00022833"/>
    </source>
</evidence>
<dbReference type="InterPro" id="IPR017150">
    <property type="entry name" value="Pept_M20_glutamate_carboxypep"/>
</dbReference>
<dbReference type="EMBL" id="CP147711">
    <property type="protein sequence ID" value="WXC83170.1"/>
    <property type="molecule type" value="Genomic_DNA"/>
</dbReference>
<evidence type="ECO:0000256" key="1">
    <source>
        <dbReference type="ARBA" id="ARBA00001947"/>
    </source>
</evidence>
<comment type="cofactor">
    <cofactor evidence="1">
        <name>Zn(2+)</name>
        <dbReference type="ChEBI" id="CHEBI:29105"/>
    </cofactor>
</comment>
<dbReference type="SUPFAM" id="SSF53187">
    <property type="entry name" value="Zn-dependent exopeptidases"/>
    <property type="match status" value="1"/>
</dbReference>
<gene>
    <name evidence="6" type="ORF">WDK88_17085</name>
</gene>
<dbReference type="SUPFAM" id="SSF55031">
    <property type="entry name" value="Bacterial exopeptidase dimerisation domain"/>
    <property type="match status" value="1"/>
</dbReference>
<keyword evidence="3" id="KW-0378">Hydrolase</keyword>
<dbReference type="PANTHER" id="PTHR43808:SF9">
    <property type="entry name" value="BLL0789 PROTEIN"/>
    <property type="match status" value="1"/>
</dbReference>
<keyword evidence="4" id="KW-0862">Zinc</keyword>
<dbReference type="Proteomes" id="UP001432046">
    <property type="component" value="Chromosome"/>
</dbReference>
<dbReference type="InterPro" id="IPR050072">
    <property type="entry name" value="Peptidase_M20A"/>
</dbReference>
<reference evidence="6" key="1">
    <citation type="journal article" date="2021" name="Int. J. Syst. Evol. Microbiol.">
        <title>Bradyrhizobium septentrionale sp. nov. (sv. septentrionale) and Bradyrhizobium quebecense sp. nov. (sv. septentrionale) associated with legumes native to Canada possess rearranged symbiosis genes and numerous insertion sequences.</title>
        <authorList>
            <person name="Bromfield E.S.P."/>
            <person name="Cloutier S."/>
        </authorList>
    </citation>
    <scope>NUCLEOTIDE SEQUENCE</scope>
    <source>
        <strain evidence="6">5S5</strain>
    </source>
</reference>
<dbReference type="InterPro" id="IPR002933">
    <property type="entry name" value="Peptidase_M20"/>
</dbReference>
<keyword evidence="7" id="KW-1185">Reference proteome</keyword>
<evidence type="ECO:0000259" key="5">
    <source>
        <dbReference type="Pfam" id="PF07687"/>
    </source>
</evidence>
<dbReference type="Pfam" id="PF01546">
    <property type="entry name" value="Peptidase_M20"/>
    <property type="match status" value="1"/>
</dbReference>
<dbReference type="Gene3D" id="3.40.630.10">
    <property type="entry name" value="Zn peptidases"/>
    <property type="match status" value="1"/>
</dbReference>
<protein>
    <submittedName>
        <fullName evidence="6">M20/M25/M40 family metallo-hydrolase</fullName>
    </submittedName>
</protein>
<evidence type="ECO:0000313" key="7">
    <source>
        <dbReference type="Proteomes" id="UP001432046"/>
    </source>
</evidence>
<evidence type="ECO:0000256" key="3">
    <source>
        <dbReference type="ARBA" id="ARBA00022801"/>
    </source>
</evidence>
<evidence type="ECO:0000313" key="6">
    <source>
        <dbReference type="EMBL" id="WXC83170.1"/>
    </source>
</evidence>
<dbReference type="InterPro" id="IPR036264">
    <property type="entry name" value="Bact_exopeptidase_dim_dom"/>
</dbReference>
<organism evidence="6 7">
    <name type="scientific">Bradyrhizobium septentrionale</name>
    <dbReference type="NCBI Taxonomy" id="1404411"/>
    <lineage>
        <taxon>Bacteria</taxon>
        <taxon>Pseudomonadati</taxon>
        <taxon>Pseudomonadota</taxon>
        <taxon>Alphaproteobacteria</taxon>
        <taxon>Hyphomicrobiales</taxon>
        <taxon>Nitrobacteraceae</taxon>
        <taxon>Bradyrhizobium</taxon>
    </lineage>
</organism>
<dbReference type="InterPro" id="IPR011650">
    <property type="entry name" value="Peptidase_M20_dimer"/>
</dbReference>
<feature type="domain" description="Peptidase M20 dimerisation" evidence="5">
    <location>
        <begin position="182"/>
        <end position="272"/>
    </location>
</feature>
<dbReference type="Gene3D" id="3.30.70.360">
    <property type="match status" value="1"/>
</dbReference>
<evidence type="ECO:0000256" key="2">
    <source>
        <dbReference type="ARBA" id="ARBA00022723"/>
    </source>
</evidence>
<dbReference type="PROSITE" id="PS00758">
    <property type="entry name" value="ARGE_DAPE_CPG2_1"/>
    <property type="match status" value="1"/>
</dbReference>
<dbReference type="InterPro" id="IPR001261">
    <property type="entry name" value="ArgE/DapE_CS"/>
</dbReference>
<dbReference type="CDD" id="cd03885">
    <property type="entry name" value="M20_CPDG2"/>
    <property type="match status" value="1"/>
</dbReference>
<accession>A0ABZ2P7X7</accession>
<dbReference type="RefSeq" id="WP_338834718.1">
    <property type="nucleotide sequence ID" value="NZ_CP147711.1"/>
</dbReference>
<dbReference type="PANTHER" id="PTHR43808">
    <property type="entry name" value="ACETYLORNITHINE DEACETYLASE"/>
    <property type="match status" value="1"/>
</dbReference>
<keyword evidence="2" id="KW-0479">Metal-binding</keyword>
<sequence>MNPANLPFDSEAMLQGLRGWVECESPTWDSAAVERMLDLAAREMAIMGATIERIAGRQGFAGCVRARFPHPKQGQPGILISGHLDTVHPVGTIEKLKWRREGNKCFGPGIFDMKGGNYLSVEAIRQLARAAFTTPLPITVLFTPDEEVGTPSTRDIIEAEAARNKYVLVPEPGRPNNGVVTGRYAIARFNLEATGKPSHAGATLSSGRSAIREMARQIIAIDGMTTEDCTFSVGVVHGGQWVNCVATTCTGEALSMAKRQADLDRGVERMLALSGTANDVTFNVTRGVTRPVWEPDAGTMALYEKAKGLAAAMGLDLPHGSAGGGSDGNFTGAMGIPTLDGLGVRGADAHTLNEHIEVDSLAERGRLMAALLATLDIDLHCTTRWHCRIEI</sequence>
<dbReference type="NCBIfam" id="NF005678">
    <property type="entry name" value="PRK07473.1"/>
    <property type="match status" value="1"/>
</dbReference>
<dbReference type="Pfam" id="PF07687">
    <property type="entry name" value="M20_dimer"/>
    <property type="match status" value="1"/>
</dbReference>